<dbReference type="Proteomes" id="UP001500635">
    <property type="component" value="Unassembled WGS sequence"/>
</dbReference>
<reference evidence="3" key="1">
    <citation type="journal article" date="2019" name="Int. J. Syst. Evol. Microbiol.">
        <title>The Global Catalogue of Microorganisms (GCM) 10K type strain sequencing project: providing services to taxonomists for standard genome sequencing and annotation.</title>
        <authorList>
            <consortium name="The Broad Institute Genomics Platform"/>
            <consortium name="The Broad Institute Genome Sequencing Center for Infectious Disease"/>
            <person name="Wu L."/>
            <person name="Ma J."/>
        </authorList>
    </citation>
    <scope>NUCLEOTIDE SEQUENCE [LARGE SCALE GENOMIC DNA]</scope>
    <source>
        <strain evidence="3">JCM 17688</strain>
    </source>
</reference>
<proteinExistence type="predicted"/>
<protein>
    <recommendedName>
        <fullName evidence="4">MT0933-like antitoxin protein</fullName>
    </recommendedName>
</protein>
<evidence type="ECO:0000313" key="2">
    <source>
        <dbReference type="EMBL" id="GAA4396044.1"/>
    </source>
</evidence>
<accession>A0ABP8JU77</accession>
<evidence type="ECO:0000256" key="1">
    <source>
        <dbReference type="SAM" id="MobiDB-lite"/>
    </source>
</evidence>
<sequence length="105" mass="10942">MVGERIKRNVDAAVDIATNSLDKSAGIVKGAGEILKGNVADGLGEIAKNSTDIATHASKTGFKIATQNVADAHRDTAAAAETAADRLDERRRRKEQAGLESPSGE</sequence>
<feature type="region of interest" description="Disordered" evidence="1">
    <location>
        <begin position="73"/>
        <end position="105"/>
    </location>
</feature>
<keyword evidence="3" id="KW-1185">Reference proteome</keyword>
<comment type="caution">
    <text evidence="2">The sequence shown here is derived from an EMBL/GenBank/DDBJ whole genome shotgun (WGS) entry which is preliminary data.</text>
</comment>
<dbReference type="Pfam" id="PF23706">
    <property type="entry name" value="Rv1893"/>
    <property type="match status" value="1"/>
</dbReference>
<dbReference type="EMBL" id="BAABFR010000046">
    <property type="protein sequence ID" value="GAA4396044.1"/>
    <property type="molecule type" value="Genomic_DNA"/>
</dbReference>
<dbReference type="RefSeq" id="WP_344997340.1">
    <property type="nucleotide sequence ID" value="NZ_BAABFR010000046.1"/>
</dbReference>
<evidence type="ECO:0000313" key="3">
    <source>
        <dbReference type="Proteomes" id="UP001500635"/>
    </source>
</evidence>
<gene>
    <name evidence="2" type="ORF">GCM10023147_29920</name>
</gene>
<evidence type="ECO:0008006" key="4">
    <source>
        <dbReference type="Google" id="ProtNLM"/>
    </source>
</evidence>
<organism evidence="2 3">
    <name type="scientific">Tsukamurella soli</name>
    <dbReference type="NCBI Taxonomy" id="644556"/>
    <lineage>
        <taxon>Bacteria</taxon>
        <taxon>Bacillati</taxon>
        <taxon>Actinomycetota</taxon>
        <taxon>Actinomycetes</taxon>
        <taxon>Mycobacteriales</taxon>
        <taxon>Tsukamurellaceae</taxon>
        <taxon>Tsukamurella</taxon>
    </lineage>
</organism>
<dbReference type="InterPro" id="IPR057513">
    <property type="entry name" value="Rv1893"/>
</dbReference>
<name>A0ABP8JU77_9ACTN</name>